<accession>A0ABS7WWL6</accession>
<dbReference type="PANTHER" id="PTHR47506">
    <property type="entry name" value="TRANSCRIPTIONAL REGULATORY PROTEIN"/>
    <property type="match status" value="1"/>
</dbReference>
<dbReference type="Gene3D" id="1.10.357.10">
    <property type="entry name" value="Tetracycline Repressor, domain 2"/>
    <property type="match status" value="1"/>
</dbReference>
<dbReference type="SUPFAM" id="SSF48498">
    <property type="entry name" value="Tetracyclin repressor-like, C-terminal domain"/>
    <property type="match status" value="1"/>
</dbReference>
<evidence type="ECO:0000313" key="8">
    <source>
        <dbReference type="Proteomes" id="UP001319883"/>
    </source>
</evidence>
<gene>
    <name evidence="7" type="ORF">KGQ91_04790</name>
</gene>
<evidence type="ECO:0000259" key="6">
    <source>
        <dbReference type="PROSITE" id="PS50977"/>
    </source>
</evidence>
<dbReference type="Pfam" id="PF16925">
    <property type="entry name" value="TetR_C_13"/>
    <property type="match status" value="1"/>
</dbReference>
<evidence type="ECO:0000256" key="5">
    <source>
        <dbReference type="SAM" id="MobiDB-lite"/>
    </source>
</evidence>
<evidence type="ECO:0000256" key="3">
    <source>
        <dbReference type="ARBA" id="ARBA00023163"/>
    </source>
</evidence>
<dbReference type="InterPro" id="IPR009057">
    <property type="entry name" value="Homeodomain-like_sf"/>
</dbReference>
<keyword evidence="3" id="KW-0804">Transcription</keyword>
<dbReference type="RefSeq" id="WP_224420407.1">
    <property type="nucleotide sequence ID" value="NZ_JAGXFD010000001.1"/>
</dbReference>
<organism evidence="7 8">
    <name type="scientific">Modicisalibacter tunisiensis</name>
    <dbReference type="NCBI Taxonomy" id="390637"/>
    <lineage>
        <taxon>Bacteria</taxon>
        <taxon>Pseudomonadati</taxon>
        <taxon>Pseudomonadota</taxon>
        <taxon>Gammaproteobacteria</taxon>
        <taxon>Oceanospirillales</taxon>
        <taxon>Halomonadaceae</taxon>
        <taxon>Modicisalibacter</taxon>
    </lineage>
</organism>
<keyword evidence="8" id="KW-1185">Reference proteome</keyword>
<feature type="DNA-binding region" description="H-T-H motif" evidence="4">
    <location>
        <begin position="43"/>
        <end position="62"/>
    </location>
</feature>
<dbReference type="EMBL" id="JAGXFD010000001">
    <property type="protein sequence ID" value="MBZ9567005.1"/>
    <property type="molecule type" value="Genomic_DNA"/>
</dbReference>
<protein>
    <submittedName>
        <fullName evidence="7">TetR/AcrR family transcriptional regulator</fullName>
    </submittedName>
</protein>
<feature type="domain" description="HTH tetR-type" evidence="6">
    <location>
        <begin position="20"/>
        <end position="80"/>
    </location>
</feature>
<dbReference type="InterPro" id="IPR001647">
    <property type="entry name" value="HTH_TetR"/>
</dbReference>
<dbReference type="InterPro" id="IPR011075">
    <property type="entry name" value="TetR_C"/>
</dbReference>
<sequence length="211" mass="22352">MESPQTTPTPGKPPLRRKGEQTRRRIVDAAAELFHARGVDGTGLDAILRRAGAGKSQFYQHFRNKDALVEAVLGDFEARLEASMTPLREEVATLAALERWLLGFIEELEALHCRRGCPAGTIVAGLHESEDGYREAVKTCFGGVEAALTPVIADLQARGEIAATAPPASLAAFVMALQQGAATLTKAQGDTAPAREAIRQAVALLRGGASA</sequence>
<keyword evidence="1" id="KW-0805">Transcription regulation</keyword>
<reference evidence="7 8" key="1">
    <citation type="submission" date="2021-05" db="EMBL/GenBank/DDBJ databases">
        <title>Petroleum and Energy Research Collection (APPE): ex situ preservation of microbial diversity associated with the oil industry and exploitation of its biotechnological potential.</title>
        <authorList>
            <person name="Paixao C.T.M."/>
            <person name="Gomes M.B."/>
            <person name="Oliveira V.M."/>
        </authorList>
    </citation>
    <scope>NUCLEOTIDE SEQUENCE [LARGE SCALE GENOMIC DNA]</scope>
    <source>
        <strain evidence="7 8">LIT2</strain>
    </source>
</reference>
<evidence type="ECO:0000256" key="2">
    <source>
        <dbReference type="ARBA" id="ARBA00023125"/>
    </source>
</evidence>
<dbReference type="PANTHER" id="PTHR47506:SF1">
    <property type="entry name" value="HTH-TYPE TRANSCRIPTIONAL REGULATOR YJDC"/>
    <property type="match status" value="1"/>
</dbReference>
<feature type="region of interest" description="Disordered" evidence="5">
    <location>
        <begin position="1"/>
        <end position="22"/>
    </location>
</feature>
<proteinExistence type="predicted"/>
<dbReference type="Proteomes" id="UP001319883">
    <property type="component" value="Unassembled WGS sequence"/>
</dbReference>
<name>A0ABS7WWL6_9GAMM</name>
<comment type="caution">
    <text evidence="7">The sequence shown here is derived from an EMBL/GenBank/DDBJ whole genome shotgun (WGS) entry which is preliminary data.</text>
</comment>
<evidence type="ECO:0000256" key="1">
    <source>
        <dbReference type="ARBA" id="ARBA00023015"/>
    </source>
</evidence>
<dbReference type="SUPFAM" id="SSF46689">
    <property type="entry name" value="Homeodomain-like"/>
    <property type="match status" value="1"/>
</dbReference>
<dbReference type="Pfam" id="PF00440">
    <property type="entry name" value="TetR_N"/>
    <property type="match status" value="1"/>
</dbReference>
<dbReference type="PRINTS" id="PR00455">
    <property type="entry name" value="HTHTETR"/>
</dbReference>
<dbReference type="InterPro" id="IPR036271">
    <property type="entry name" value="Tet_transcr_reg_TetR-rel_C_sf"/>
</dbReference>
<evidence type="ECO:0000256" key="4">
    <source>
        <dbReference type="PROSITE-ProRule" id="PRU00335"/>
    </source>
</evidence>
<keyword evidence="2 4" id="KW-0238">DNA-binding</keyword>
<dbReference type="PROSITE" id="PS50977">
    <property type="entry name" value="HTH_TETR_2"/>
    <property type="match status" value="1"/>
</dbReference>
<evidence type="ECO:0000313" key="7">
    <source>
        <dbReference type="EMBL" id="MBZ9567005.1"/>
    </source>
</evidence>